<dbReference type="EnsemblPlants" id="Bo5g133580.1">
    <property type="protein sequence ID" value="Bo5g133580.1"/>
    <property type="gene ID" value="Bo5g133580"/>
</dbReference>
<dbReference type="HOGENOM" id="CLU_3017038_0_0_1"/>
<protein>
    <submittedName>
        <fullName evidence="1">Uncharacterized protein</fullName>
    </submittedName>
</protein>
<reference evidence="1" key="2">
    <citation type="submission" date="2015-03" db="UniProtKB">
        <authorList>
            <consortium name="EnsemblPlants"/>
        </authorList>
    </citation>
    <scope>IDENTIFICATION</scope>
</reference>
<dbReference type="Gramene" id="Bo5g133580.1">
    <property type="protein sequence ID" value="Bo5g133580.1"/>
    <property type="gene ID" value="Bo5g133580"/>
</dbReference>
<proteinExistence type="predicted"/>
<evidence type="ECO:0000313" key="1">
    <source>
        <dbReference type="EnsemblPlants" id="Bo5g133580.1"/>
    </source>
</evidence>
<keyword evidence="2" id="KW-1185">Reference proteome</keyword>
<organism evidence="1 2">
    <name type="scientific">Brassica oleracea var. oleracea</name>
    <dbReference type="NCBI Taxonomy" id="109376"/>
    <lineage>
        <taxon>Eukaryota</taxon>
        <taxon>Viridiplantae</taxon>
        <taxon>Streptophyta</taxon>
        <taxon>Embryophyta</taxon>
        <taxon>Tracheophyta</taxon>
        <taxon>Spermatophyta</taxon>
        <taxon>Magnoliopsida</taxon>
        <taxon>eudicotyledons</taxon>
        <taxon>Gunneridae</taxon>
        <taxon>Pentapetalae</taxon>
        <taxon>rosids</taxon>
        <taxon>malvids</taxon>
        <taxon>Brassicales</taxon>
        <taxon>Brassicaceae</taxon>
        <taxon>Brassiceae</taxon>
        <taxon>Brassica</taxon>
    </lineage>
</organism>
<sequence length="56" mass="6119">MSSVLCKFTKLVPPQSKERADALECLLEKCAGLGKQEKYKTLAGLLTPFGGRRCFG</sequence>
<evidence type="ECO:0000313" key="2">
    <source>
        <dbReference type="Proteomes" id="UP000032141"/>
    </source>
</evidence>
<dbReference type="Proteomes" id="UP000032141">
    <property type="component" value="Chromosome C5"/>
</dbReference>
<dbReference type="AlphaFoldDB" id="A0A0D3CKX0"/>
<reference evidence="1 2" key="1">
    <citation type="journal article" date="2014" name="Genome Biol.">
        <title>Transcriptome and methylome profiling reveals relics of genome dominance in the mesopolyploid Brassica oleracea.</title>
        <authorList>
            <person name="Parkin I.A."/>
            <person name="Koh C."/>
            <person name="Tang H."/>
            <person name="Robinson S.J."/>
            <person name="Kagale S."/>
            <person name="Clarke W.E."/>
            <person name="Town C.D."/>
            <person name="Nixon J."/>
            <person name="Krishnakumar V."/>
            <person name="Bidwell S.L."/>
            <person name="Denoeud F."/>
            <person name="Belcram H."/>
            <person name="Links M.G."/>
            <person name="Just J."/>
            <person name="Clarke C."/>
            <person name="Bender T."/>
            <person name="Huebert T."/>
            <person name="Mason A.S."/>
            <person name="Pires J.C."/>
            <person name="Barker G."/>
            <person name="Moore J."/>
            <person name="Walley P.G."/>
            <person name="Manoli S."/>
            <person name="Batley J."/>
            <person name="Edwards D."/>
            <person name="Nelson M.N."/>
            <person name="Wang X."/>
            <person name="Paterson A.H."/>
            <person name="King G."/>
            <person name="Bancroft I."/>
            <person name="Chalhoub B."/>
            <person name="Sharpe A.G."/>
        </authorList>
    </citation>
    <scope>NUCLEOTIDE SEQUENCE</scope>
    <source>
        <strain evidence="1 2">cv. TO1000</strain>
    </source>
</reference>
<name>A0A0D3CKX0_BRAOL</name>
<dbReference type="eggNOG" id="KOG0589">
    <property type="taxonomic scope" value="Eukaryota"/>
</dbReference>
<accession>A0A0D3CKX0</accession>